<sequence length="69" mass="8157">MFLYEKSIKPHQSMGMKWTCLLGLELLLMDDRKHPDQRGRHRRLCSSVMSPLDWDSPRCDSVYFISGKQ</sequence>
<dbReference type="Proteomes" id="UP000712281">
    <property type="component" value="Unassembled WGS sequence"/>
</dbReference>
<organism evidence="1">
    <name type="scientific">Brassica cretica</name>
    <name type="common">Mustard</name>
    <dbReference type="NCBI Taxonomy" id="69181"/>
    <lineage>
        <taxon>Eukaryota</taxon>
        <taxon>Viridiplantae</taxon>
        <taxon>Streptophyta</taxon>
        <taxon>Embryophyta</taxon>
        <taxon>Tracheophyta</taxon>
        <taxon>Spermatophyta</taxon>
        <taxon>Magnoliopsida</taxon>
        <taxon>eudicotyledons</taxon>
        <taxon>Gunneridae</taxon>
        <taxon>Pentapetalae</taxon>
        <taxon>rosids</taxon>
        <taxon>malvids</taxon>
        <taxon>Brassicales</taxon>
        <taxon>Brassicaceae</taxon>
        <taxon>Brassiceae</taxon>
        <taxon>Brassica</taxon>
    </lineage>
</organism>
<dbReference type="EMBL" id="QGKW02000717">
    <property type="protein sequence ID" value="KAF2599507.1"/>
    <property type="molecule type" value="Genomic_DNA"/>
</dbReference>
<dbReference type="EMBL" id="QGKY02001250">
    <property type="protein sequence ID" value="KAF2564401.1"/>
    <property type="molecule type" value="Genomic_DNA"/>
</dbReference>
<comment type="caution">
    <text evidence="1">The sequence shown here is derived from an EMBL/GenBank/DDBJ whole genome shotgun (WGS) entry which is preliminary data.</text>
</comment>
<proteinExistence type="predicted"/>
<dbReference type="AlphaFoldDB" id="A0A8S9I403"/>
<name>A0A8S9I403_BRACR</name>
<protein>
    <submittedName>
        <fullName evidence="1">Uncharacterized protein</fullName>
    </submittedName>
</protein>
<reference evidence="1" key="1">
    <citation type="submission" date="2019-12" db="EMBL/GenBank/DDBJ databases">
        <title>Genome sequencing and annotation of Brassica cretica.</title>
        <authorList>
            <person name="Studholme D.J."/>
            <person name="Sarris P.F."/>
        </authorList>
    </citation>
    <scope>NUCLEOTIDE SEQUENCE</scope>
    <source>
        <strain evidence="2">PFS-001/15</strain>
        <strain evidence="1">PFS-102/07</strain>
        <tissue evidence="1">Leaf</tissue>
    </source>
</reference>
<evidence type="ECO:0000313" key="2">
    <source>
        <dbReference type="EMBL" id="KAF2599507.1"/>
    </source>
</evidence>
<evidence type="ECO:0000313" key="1">
    <source>
        <dbReference type="EMBL" id="KAF2564401.1"/>
    </source>
</evidence>
<accession>A0A8S9I403</accession>
<gene>
    <name evidence="2" type="ORF">F2Q68_00009437</name>
    <name evidence="1" type="ORF">F2Q70_00016473</name>
</gene>